<comment type="caution">
    <text evidence="2">The sequence shown here is derived from an EMBL/GenBank/DDBJ whole genome shotgun (WGS) entry which is preliminary data.</text>
</comment>
<keyword evidence="1" id="KW-0812">Transmembrane</keyword>
<proteinExistence type="predicted"/>
<feature type="transmembrane region" description="Helical" evidence="1">
    <location>
        <begin position="9"/>
        <end position="28"/>
    </location>
</feature>
<sequence length="413" mass="48456">MFKKYFNSVYLFIIPLIILSLGYLIFGLRTNSYFSVDDFAVLAYLKNHNILQMSFDFLINGDVFGFRKLTGFVFFGSLFKIFGTNNYAFDVFMFLTNTINLIILFLIVKKLTKNDFTAFFVSLIFNKNYLFYYSNIHEHLVALFCFLTIYLFLTYPKKFYLSVISFILALFTKETAFTVPLVLFAISFFKKLDRKKIYYLFRISVLYGIYASYFFITQKVLTPNFSYTVASKVVDLFRGFLYFVDIKILILLILLPILTKKYKYLPLLLVGLITLIPASLLVNRREMYYIYMPFGYLLIYLSMFLPKLNIKTSIIYILILFIFGGRSILPKIAWQEFPNWQKVSMFNVVSRVEGNINVNPEIKKINISDISLERDANLMLESGTIDLFINKTIASKYSFVYNKGDNTIEVEKR</sequence>
<feature type="transmembrane region" description="Helical" evidence="1">
    <location>
        <begin position="129"/>
        <end position="153"/>
    </location>
</feature>
<feature type="transmembrane region" description="Helical" evidence="1">
    <location>
        <begin position="236"/>
        <end position="257"/>
    </location>
</feature>
<gene>
    <name evidence="2" type="ORF">UR21_C0011G0021</name>
</gene>
<evidence type="ECO:0000313" key="2">
    <source>
        <dbReference type="EMBL" id="KKP31340.1"/>
    </source>
</evidence>
<dbReference type="AlphaFoldDB" id="A0A0G0AXQ3"/>
<accession>A0A0G0AXQ3</accession>
<feature type="transmembrane region" description="Helical" evidence="1">
    <location>
        <begin position="288"/>
        <end position="306"/>
    </location>
</feature>
<evidence type="ECO:0000313" key="3">
    <source>
        <dbReference type="Proteomes" id="UP000034803"/>
    </source>
</evidence>
<evidence type="ECO:0008006" key="4">
    <source>
        <dbReference type="Google" id="ProtNLM"/>
    </source>
</evidence>
<feature type="transmembrane region" description="Helical" evidence="1">
    <location>
        <begin position="313"/>
        <end position="334"/>
    </location>
</feature>
<dbReference type="Proteomes" id="UP000034803">
    <property type="component" value="Unassembled WGS sequence"/>
</dbReference>
<organism evidence="2 3">
    <name type="scientific">Candidatus Woesebacteria bacterium GW2011_GWC2_31_9</name>
    <dbReference type="NCBI Taxonomy" id="1618586"/>
    <lineage>
        <taxon>Bacteria</taxon>
        <taxon>Candidatus Woeseibacteriota</taxon>
    </lineage>
</organism>
<dbReference type="EMBL" id="LBOI01000011">
    <property type="protein sequence ID" value="KKP31340.1"/>
    <property type="molecule type" value="Genomic_DNA"/>
</dbReference>
<protein>
    <recommendedName>
        <fullName evidence="4">Glycosyltransferase RgtA/B/C/D-like domain-containing protein</fullName>
    </recommendedName>
</protein>
<feature type="transmembrane region" description="Helical" evidence="1">
    <location>
        <begin position="159"/>
        <end position="185"/>
    </location>
</feature>
<evidence type="ECO:0000256" key="1">
    <source>
        <dbReference type="SAM" id="Phobius"/>
    </source>
</evidence>
<keyword evidence="1" id="KW-0472">Membrane</keyword>
<reference evidence="2 3" key="1">
    <citation type="journal article" date="2015" name="Nature">
        <title>rRNA introns, odd ribosomes, and small enigmatic genomes across a large radiation of phyla.</title>
        <authorList>
            <person name="Brown C.T."/>
            <person name="Hug L.A."/>
            <person name="Thomas B.C."/>
            <person name="Sharon I."/>
            <person name="Castelle C.J."/>
            <person name="Singh A."/>
            <person name="Wilkins M.J."/>
            <person name="Williams K.H."/>
            <person name="Banfield J.F."/>
        </authorList>
    </citation>
    <scope>NUCLEOTIDE SEQUENCE [LARGE SCALE GENOMIC DNA]</scope>
</reference>
<feature type="transmembrane region" description="Helical" evidence="1">
    <location>
        <begin position="264"/>
        <end position="282"/>
    </location>
</feature>
<feature type="transmembrane region" description="Helical" evidence="1">
    <location>
        <begin position="197"/>
        <end position="216"/>
    </location>
</feature>
<keyword evidence="1" id="KW-1133">Transmembrane helix</keyword>
<name>A0A0G0AXQ3_9BACT</name>
<feature type="transmembrane region" description="Helical" evidence="1">
    <location>
        <begin position="87"/>
        <end position="108"/>
    </location>
</feature>